<dbReference type="InterPro" id="IPR051169">
    <property type="entry name" value="NADH-Q_oxidoreductase"/>
</dbReference>
<sequence length="363" mass="40133">MKTLILVGGGHAHLHCLAELTTTHTTNWQVVLISPSPFQYYSGMFSGYTEGAYTLDDIRIDLPKLCEKIGVTFAEDSIQMIDADAKKITGVTGVVYPYDLVSFDIGSRTDMPETVQKYASSIKPNFRFPEELVRSRDSAHPVIVGGGASGVELAFSILSWRKKHNLPANVALFSSTPLLSTLGDLASKKIEAIARQKALPFTSNVSVDTIDNVTVTTSHKKTYPQSAVLWLTGPKSAALFERSGLSTDTDGFLLVNEKLQSLQHAAIFGAGDCITIDQYPALAKNGVYAVRQGPILWENLKKSLSKGELVRFTPQKRFVSILSTGDGEAFLSYGNHLFHGKWPWKIKQYIDKKFMKRFKTIYE</sequence>
<dbReference type="Proteomes" id="UP000053354">
    <property type="component" value="Chromosome"/>
</dbReference>
<keyword evidence="3" id="KW-0285">Flavoprotein</keyword>
<evidence type="ECO:0000256" key="1">
    <source>
        <dbReference type="ARBA" id="ARBA00001974"/>
    </source>
</evidence>
<evidence type="ECO:0000256" key="2">
    <source>
        <dbReference type="ARBA" id="ARBA00005272"/>
    </source>
</evidence>
<dbReference type="PANTHER" id="PTHR42913:SF9">
    <property type="entry name" value="SLR1591 PROTEIN"/>
    <property type="match status" value="1"/>
</dbReference>
<dbReference type="SUPFAM" id="SSF51905">
    <property type="entry name" value="FAD/NAD(P)-binding domain"/>
    <property type="match status" value="2"/>
</dbReference>
<feature type="domain" description="FAD/NAD(P)-binding" evidence="6">
    <location>
        <begin position="4"/>
        <end position="286"/>
    </location>
</feature>
<dbReference type="PANTHER" id="PTHR42913">
    <property type="entry name" value="APOPTOSIS-INDUCING FACTOR 1"/>
    <property type="match status" value="1"/>
</dbReference>
<keyword evidence="8" id="KW-1185">Reference proteome</keyword>
<evidence type="ECO:0000256" key="5">
    <source>
        <dbReference type="ARBA" id="ARBA00023002"/>
    </source>
</evidence>
<dbReference type="RefSeq" id="WP_065524845.1">
    <property type="nucleotide sequence ID" value="NZ_CP016540.2"/>
</dbReference>
<organism evidence="7 8">
    <name type="scientific">Planococcus versutus</name>
    <dbReference type="NCBI Taxonomy" id="1302659"/>
    <lineage>
        <taxon>Bacteria</taxon>
        <taxon>Bacillati</taxon>
        <taxon>Bacillota</taxon>
        <taxon>Bacilli</taxon>
        <taxon>Bacillales</taxon>
        <taxon>Caryophanaceae</taxon>
        <taxon>Planococcus</taxon>
    </lineage>
</organism>
<dbReference type="GO" id="GO:0019646">
    <property type="term" value="P:aerobic electron transport chain"/>
    <property type="evidence" value="ECO:0007669"/>
    <property type="project" value="TreeGrafter"/>
</dbReference>
<name>A0A1B1S5N8_9BACL</name>
<dbReference type="InterPro" id="IPR036188">
    <property type="entry name" value="FAD/NAD-bd_sf"/>
</dbReference>
<dbReference type="OrthoDB" id="9772934at2"/>
<evidence type="ECO:0000256" key="4">
    <source>
        <dbReference type="ARBA" id="ARBA00022827"/>
    </source>
</evidence>
<dbReference type="InterPro" id="IPR023753">
    <property type="entry name" value="FAD/NAD-binding_dom"/>
</dbReference>
<dbReference type="KEGG" id="pll:I858_016045"/>
<dbReference type="GO" id="GO:0003955">
    <property type="term" value="F:NAD(P)H dehydrogenase (quinone) activity"/>
    <property type="evidence" value="ECO:0007669"/>
    <property type="project" value="TreeGrafter"/>
</dbReference>
<proteinExistence type="inferred from homology"/>
<comment type="similarity">
    <text evidence="2">Belongs to the NADH dehydrogenase family.</text>
</comment>
<dbReference type="STRING" id="1302659.I858_016045"/>
<evidence type="ECO:0000259" key="6">
    <source>
        <dbReference type="Pfam" id="PF07992"/>
    </source>
</evidence>
<gene>
    <name evidence="7" type="ORF">I858_016045</name>
</gene>
<comment type="cofactor">
    <cofactor evidence="1">
        <name>FAD</name>
        <dbReference type="ChEBI" id="CHEBI:57692"/>
    </cofactor>
</comment>
<protein>
    <submittedName>
        <fullName evidence="7">Pyridine nucleotide-disulfide oxidoreductase</fullName>
    </submittedName>
</protein>
<reference evidence="7" key="1">
    <citation type="submission" date="2016-10" db="EMBL/GenBank/DDBJ databases">
        <authorList>
            <person name="See-Too W.S."/>
        </authorList>
    </citation>
    <scope>NUCLEOTIDE SEQUENCE</scope>
    <source>
        <strain evidence="7">L10.15</strain>
    </source>
</reference>
<keyword evidence="4" id="KW-0274">FAD</keyword>
<dbReference type="Pfam" id="PF07992">
    <property type="entry name" value="Pyr_redox_2"/>
    <property type="match status" value="1"/>
</dbReference>
<dbReference type="EMBL" id="CP016540">
    <property type="protein sequence ID" value="ANU28500.1"/>
    <property type="molecule type" value="Genomic_DNA"/>
</dbReference>
<evidence type="ECO:0000313" key="8">
    <source>
        <dbReference type="Proteomes" id="UP000053354"/>
    </source>
</evidence>
<evidence type="ECO:0000313" key="7">
    <source>
        <dbReference type="EMBL" id="ANU28500.1"/>
    </source>
</evidence>
<keyword evidence="5" id="KW-0560">Oxidoreductase</keyword>
<dbReference type="AlphaFoldDB" id="A0A1B1S5N8"/>
<evidence type="ECO:0000256" key="3">
    <source>
        <dbReference type="ARBA" id="ARBA00022630"/>
    </source>
</evidence>
<dbReference type="Gene3D" id="3.50.50.100">
    <property type="match status" value="1"/>
</dbReference>
<accession>A0A1B1S5N8</accession>